<keyword evidence="6" id="KW-1185">Reference proteome</keyword>
<comment type="subunit">
    <text evidence="5">Binds to RNA polymerase II (RNAPII).</text>
</comment>
<dbReference type="SUPFAM" id="SSF52540">
    <property type="entry name" value="P-loop containing nucleoside triphosphate hydrolases"/>
    <property type="match status" value="1"/>
</dbReference>
<dbReference type="InterPro" id="IPR027417">
    <property type="entry name" value="P-loop_NTPase"/>
</dbReference>
<comment type="function">
    <text evidence="5">Small GTPase required for proper localization of RNA polymerase II and III (RNAPII and RNAPIII). May act at an RNAP assembly step prior to nuclear import.</text>
</comment>
<dbReference type="KEGG" id="dpte:113788640"/>
<evidence type="ECO:0000256" key="1">
    <source>
        <dbReference type="ARBA" id="ARBA00005290"/>
    </source>
</evidence>
<dbReference type="GO" id="GO:0003924">
    <property type="term" value="F:GTPase activity"/>
    <property type="evidence" value="ECO:0007669"/>
    <property type="project" value="TreeGrafter"/>
</dbReference>
<gene>
    <name evidence="7" type="primary">LOC113788640</name>
</gene>
<evidence type="ECO:0000256" key="5">
    <source>
        <dbReference type="RuleBase" id="RU365059"/>
    </source>
</evidence>
<keyword evidence="3 5" id="KW-0378">Hydrolase</keyword>
<proteinExistence type="inferred from homology"/>
<dbReference type="GO" id="GO:0005525">
    <property type="term" value="F:GTP binding"/>
    <property type="evidence" value="ECO:0007669"/>
    <property type="project" value="UniProtKB-KW"/>
</dbReference>
<reference evidence="7" key="1">
    <citation type="submission" date="2025-08" db="UniProtKB">
        <authorList>
            <consortium name="RefSeq"/>
        </authorList>
    </citation>
    <scope>IDENTIFICATION</scope>
    <source>
        <strain evidence="7">Airmid</strain>
    </source>
</reference>
<dbReference type="PANTHER" id="PTHR21231:SF3">
    <property type="entry name" value="GPN-LOOP GTPASE 2"/>
    <property type="match status" value="1"/>
</dbReference>
<dbReference type="AlphaFoldDB" id="A0A6P6XMA4"/>
<organism evidence="6 7">
    <name type="scientific">Dermatophagoides pteronyssinus</name>
    <name type="common">European house dust mite</name>
    <dbReference type="NCBI Taxonomy" id="6956"/>
    <lineage>
        <taxon>Eukaryota</taxon>
        <taxon>Metazoa</taxon>
        <taxon>Ecdysozoa</taxon>
        <taxon>Arthropoda</taxon>
        <taxon>Chelicerata</taxon>
        <taxon>Arachnida</taxon>
        <taxon>Acari</taxon>
        <taxon>Acariformes</taxon>
        <taxon>Sarcoptiformes</taxon>
        <taxon>Astigmata</taxon>
        <taxon>Psoroptidia</taxon>
        <taxon>Analgoidea</taxon>
        <taxon>Pyroglyphidae</taxon>
        <taxon>Dermatophagoidinae</taxon>
        <taxon>Dermatophagoides</taxon>
    </lineage>
</organism>
<evidence type="ECO:0000256" key="3">
    <source>
        <dbReference type="ARBA" id="ARBA00022801"/>
    </source>
</evidence>
<dbReference type="OrthoDB" id="5839at2759"/>
<comment type="similarity">
    <text evidence="1 5">Belongs to the GPN-loop GTPase family.</text>
</comment>
<dbReference type="Pfam" id="PF03029">
    <property type="entry name" value="ATP_bind_1"/>
    <property type="match status" value="2"/>
</dbReference>
<dbReference type="RefSeq" id="XP_027193908.1">
    <property type="nucleotide sequence ID" value="XM_027338107.1"/>
</dbReference>
<evidence type="ECO:0000313" key="6">
    <source>
        <dbReference type="Proteomes" id="UP000515146"/>
    </source>
</evidence>
<name>A0A6P6XMA4_DERPT</name>
<dbReference type="Gene3D" id="3.40.50.300">
    <property type="entry name" value="P-loop containing nucleotide triphosphate hydrolases"/>
    <property type="match status" value="1"/>
</dbReference>
<evidence type="ECO:0000256" key="2">
    <source>
        <dbReference type="ARBA" id="ARBA00022741"/>
    </source>
</evidence>
<dbReference type="PANTHER" id="PTHR21231">
    <property type="entry name" value="XPA-BINDING PROTEIN 1-RELATED"/>
    <property type="match status" value="1"/>
</dbReference>
<dbReference type="InterPro" id="IPR004130">
    <property type="entry name" value="Gpn"/>
</dbReference>
<dbReference type="OMA" id="HHIAANC"/>
<protein>
    <recommendedName>
        <fullName evidence="5">GPN-loop GTPase 2</fullName>
    </recommendedName>
</protein>
<accession>A0A6P6XMA4</accession>
<dbReference type="GO" id="GO:0005737">
    <property type="term" value="C:cytoplasm"/>
    <property type="evidence" value="ECO:0007669"/>
    <property type="project" value="TreeGrafter"/>
</dbReference>
<keyword evidence="4 5" id="KW-0342">GTP-binding</keyword>
<evidence type="ECO:0000313" key="7">
    <source>
        <dbReference type="RefSeq" id="XP_027193908.1"/>
    </source>
</evidence>
<evidence type="ECO:0000256" key="4">
    <source>
        <dbReference type="ARBA" id="ARBA00023134"/>
    </source>
</evidence>
<dbReference type="Proteomes" id="UP000515146">
    <property type="component" value="Unplaced"/>
</dbReference>
<dbReference type="InParanoid" id="A0A6P6XMA4"/>
<keyword evidence="2 5" id="KW-0547">Nucleotide-binding</keyword>
<sequence>MYNKKLSTVNRRMVEFGQVVIGAPGSGKTTYCIAIQNILKNLNRECVVINLDFANDLIATEDYRVHKQDAANNDYMVLEPDIDVRELIKLEDIMEKFELGPNGSFLYAMQYLKNNINWLKKKIKEVKEKKGKLQLYYIFDCPGQVELYVNDNSIISILKEINEKEHGIRFCVVNITDSTLCKEHHQYISSLLLALSIQIHLPFPFLNFFSKSDLINEEQLDYAFDYYLEANELDNLVYLANKVEPTDDEKTVKIKKKFFDLEKSIVEMVEDFNLVGFVPISAIKNDQLLKAIKLVDKSVGYYLKDSVQPNQETAKSD</sequence>